<keyword evidence="1" id="KW-1185">Reference proteome</keyword>
<protein>
    <submittedName>
        <fullName evidence="2">Uncharacterized protein</fullName>
    </submittedName>
</protein>
<accession>A0A915ERK5</accession>
<reference evidence="2" key="1">
    <citation type="submission" date="2022-11" db="UniProtKB">
        <authorList>
            <consortium name="WormBaseParasite"/>
        </authorList>
    </citation>
    <scope>IDENTIFICATION</scope>
</reference>
<evidence type="ECO:0000313" key="2">
    <source>
        <dbReference type="WBParaSite" id="jg8202"/>
    </source>
</evidence>
<name>A0A915ERK5_9BILA</name>
<sequence>MKARSAAIIHPDLVDKNPVPNYLSRVYSVPEFKPKTVPEFTARRRPIYKPNWPYFFSSHDDKWKFRFYRYCMMTAGTTDLTNTSLLNATAAFSLEPITANTGMIRHTDRIPGHITLSILIFSLHLEETSKLQDSICIL</sequence>
<proteinExistence type="predicted"/>
<dbReference type="WBParaSite" id="jg8202">
    <property type="protein sequence ID" value="jg8202"/>
    <property type="gene ID" value="jg8202"/>
</dbReference>
<organism evidence="1 2">
    <name type="scientific">Ditylenchus dipsaci</name>
    <dbReference type="NCBI Taxonomy" id="166011"/>
    <lineage>
        <taxon>Eukaryota</taxon>
        <taxon>Metazoa</taxon>
        <taxon>Ecdysozoa</taxon>
        <taxon>Nematoda</taxon>
        <taxon>Chromadorea</taxon>
        <taxon>Rhabditida</taxon>
        <taxon>Tylenchina</taxon>
        <taxon>Tylenchomorpha</taxon>
        <taxon>Sphaerularioidea</taxon>
        <taxon>Anguinidae</taxon>
        <taxon>Anguininae</taxon>
        <taxon>Ditylenchus</taxon>
    </lineage>
</organism>
<evidence type="ECO:0000313" key="1">
    <source>
        <dbReference type="Proteomes" id="UP000887574"/>
    </source>
</evidence>
<dbReference type="Proteomes" id="UP000887574">
    <property type="component" value="Unplaced"/>
</dbReference>
<dbReference type="AlphaFoldDB" id="A0A915ERK5"/>